<dbReference type="Proteomes" id="UP000199495">
    <property type="component" value="Unassembled WGS sequence"/>
</dbReference>
<keyword evidence="1" id="KW-0812">Transmembrane</keyword>
<dbReference type="EMBL" id="FNCS01000004">
    <property type="protein sequence ID" value="SDG60847.1"/>
    <property type="molecule type" value="Genomic_DNA"/>
</dbReference>
<keyword evidence="1" id="KW-0472">Membrane</keyword>
<dbReference type="AlphaFoldDB" id="A0A1G7VMC5"/>
<name>A0A1G7VMC5_9HYPH</name>
<dbReference type="Pfam" id="PF04964">
    <property type="entry name" value="Flp_Fap"/>
    <property type="match status" value="1"/>
</dbReference>
<sequence length="63" mass="6578">MNLFKNFAKDESGATAIEYGLIAALMAVVVIAAISIIGPALETNFTNIAADLTNPTLTPQTPQ</sequence>
<keyword evidence="1" id="KW-1133">Transmembrane helix</keyword>
<dbReference type="RefSeq" id="WP_090595448.1">
    <property type="nucleotide sequence ID" value="NZ_FNCS01000004.1"/>
</dbReference>
<reference evidence="2 3" key="1">
    <citation type="submission" date="2016-10" db="EMBL/GenBank/DDBJ databases">
        <authorList>
            <person name="de Groot N.N."/>
        </authorList>
    </citation>
    <scope>NUCLEOTIDE SEQUENCE [LARGE SCALE GENOMIC DNA]</scope>
    <source>
        <strain evidence="2 3">CGMCC 1.10267</strain>
    </source>
</reference>
<dbReference type="InterPro" id="IPR007047">
    <property type="entry name" value="Flp_Fap"/>
</dbReference>
<proteinExistence type="predicted"/>
<dbReference type="STRING" id="440168.SAMN04487974_104222"/>
<accession>A0A1G7VMC5</accession>
<gene>
    <name evidence="2" type="ORF">SAMN04487974_104222</name>
</gene>
<evidence type="ECO:0000313" key="2">
    <source>
        <dbReference type="EMBL" id="SDG60847.1"/>
    </source>
</evidence>
<organism evidence="2 3">
    <name type="scientific">Pelagibacterium luteolum</name>
    <dbReference type="NCBI Taxonomy" id="440168"/>
    <lineage>
        <taxon>Bacteria</taxon>
        <taxon>Pseudomonadati</taxon>
        <taxon>Pseudomonadota</taxon>
        <taxon>Alphaproteobacteria</taxon>
        <taxon>Hyphomicrobiales</taxon>
        <taxon>Devosiaceae</taxon>
        <taxon>Pelagibacterium</taxon>
    </lineage>
</organism>
<evidence type="ECO:0000256" key="1">
    <source>
        <dbReference type="SAM" id="Phobius"/>
    </source>
</evidence>
<evidence type="ECO:0000313" key="3">
    <source>
        <dbReference type="Proteomes" id="UP000199495"/>
    </source>
</evidence>
<protein>
    <submittedName>
        <fullName evidence="2">Pilus assembly protein Flp/PilA</fullName>
    </submittedName>
</protein>
<keyword evidence="3" id="KW-1185">Reference proteome</keyword>
<feature type="transmembrane region" description="Helical" evidence="1">
    <location>
        <begin position="21"/>
        <end position="41"/>
    </location>
</feature>